<evidence type="ECO:0000313" key="2">
    <source>
        <dbReference type="Proteomes" id="UP000270296"/>
    </source>
</evidence>
<reference evidence="1 2" key="2">
    <citation type="submission" date="2018-11" db="EMBL/GenBank/DDBJ databases">
        <authorList>
            <consortium name="Pathogen Informatics"/>
        </authorList>
    </citation>
    <scope>NUCLEOTIDE SEQUENCE [LARGE SCALE GENOMIC DNA]</scope>
</reference>
<evidence type="ECO:0000313" key="1">
    <source>
        <dbReference type="EMBL" id="VDP37241.1"/>
    </source>
</evidence>
<evidence type="ECO:0000313" key="3">
    <source>
        <dbReference type="WBParaSite" id="SBAD_0001149201-mRNA-1"/>
    </source>
</evidence>
<dbReference type="AlphaFoldDB" id="A0A183J5G5"/>
<dbReference type="WBParaSite" id="SBAD_0001149201-mRNA-1">
    <property type="protein sequence ID" value="SBAD_0001149201-mRNA-1"/>
    <property type="gene ID" value="SBAD_0001149201"/>
</dbReference>
<organism evidence="3">
    <name type="scientific">Soboliphyme baturini</name>
    <dbReference type="NCBI Taxonomy" id="241478"/>
    <lineage>
        <taxon>Eukaryota</taxon>
        <taxon>Metazoa</taxon>
        <taxon>Ecdysozoa</taxon>
        <taxon>Nematoda</taxon>
        <taxon>Enoplea</taxon>
        <taxon>Dorylaimia</taxon>
        <taxon>Dioctophymatida</taxon>
        <taxon>Dioctophymatoidea</taxon>
        <taxon>Soboliphymatidae</taxon>
        <taxon>Soboliphyme</taxon>
    </lineage>
</organism>
<dbReference type="OrthoDB" id="19938at2759"/>
<accession>A0A183J5G5</accession>
<reference evidence="3" key="1">
    <citation type="submission" date="2016-06" db="UniProtKB">
        <authorList>
            <consortium name="WormBaseParasite"/>
        </authorList>
    </citation>
    <scope>IDENTIFICATION</scope>
</reference>
<sequence length="96" mass="11375">MEDEDEEDEDNVVIKDKETEEKVMWKCELRPYKQRASFHTLDNLEKQRLYTKGLSSISIPDHVETRKASDSSKKTHFSSFYPGSKFFIDRPRLMTV</sequence>
<keyword evidence="2" id="KW-1185">Reference proteome</keyword>
<protein>
    <submittedName>
        <fullName evidence="1 3">Uncharacterized protein</fullName>
    </submittedName>
</protein>
<proteinExistence type="predicted"/>
<dbReference type="Proteomes" id="UP000270296">
    <property type="component" value="Unassembled WGS sequence"/>
</dbReference>
<gene>
    <name evidence="1" type="ORF">SBAD_LOCUS11113</name>
</gene>
<dbReference type="EMBL" id="UZAM01015096">
    <property type="protein sequence ID" value="VDP37241.1"/>
    <property type="molecule type" value="Genomic_DNA"/>
</dbReference>
<name>A0A183J5G5_9BILA</name>